<dbReference type="EMBL" id="GBHO01004761">
    <property type="protein sequence ID" value="JAG38843.1"/>
    <property type="molecule type" value="Transcribed_RNA"/>
</dbReference>
<feature type="compositionally biased region" description="Basic and acidic residues" evidence="2">
    <location>
        <begin position="1030"/>
        <end position="1039"/>
    </location>
</feature>
<feature type="compositionally biased region" description="Basic and acidic residues" evidence="2">
    <location>
        <begin position="528"/>
        <end position="541"/>
    </location>
</feature>
<reference evidence="6" key="1">
    <citation type="journal article" date="2014" name="PLoS ONE">
        <title>Transcriptome-Based Identification of ABC Transporters in the Western Tarnished Plant Bug Lygus hesperus.</title>
        <authorList>
            <person name="Hull J.J."/>
            <person name="Chaney K."/>
            <person name="Geib S.M."/>
            <person name="Fabrick J.A."/>
            <person name="Brent C.S."/>
            <person name="Walsh D."/>
            <person name="Lavine L.C."/>
        </authorList>
    </citation>
    <scope>NUCLEOTIDE SEQUENCE</scope>
</reference>
<dbReference type="Pfam" id="PF04388">
    <property type="entry name" value="Hamartin"/>
    <property type="match status" value="1"/>
</dbReference>
<proteinExistence type="predicted"/>
<dbReference type="PANTHER" id="PTHR15154">
    <property type="entry name" value="HAMARTIN"/>
    <property type="match status" value="1"/>
</dbReference>
<keyword evidence="3" id="KW-1133">Transmembrane helix</keyword>
<feature type="region of interest" description="Disordered" evidence="2">
    <location>
        <begin position="349"/>
        <end position="438"/>
    </location>
</feature>
<dbReference type="GO" id="GO:0033596">
    <property type="term" value="C:TSC1-TSC2 complex"/>
    <property type="evidence" value="ECO:0007669"/>
    <property type="project" value="TreeGrafter"/>
</dbReference>
<reference evidence="6" key="2">
    <citation type="submission" date="2014-07" db="EMBL/GenBank/DDBJ databases">
        <authorList>
            <person name="Hull J."/>
        </authorList>
    </citation>
    <scope>NUCLEOTIDE SEQUENCE</scope>
</reference>
<evidence type="ECO:0000313" key="6">
    <source>
        <dbReference type="EMBL" id="JAG38843.1"/>
    </source>
</evidence>
<dbReference type="EMBL" id="GBRD01007606">
    <property type="protein sequence ID" value="JAG58215.1"/>
    <property type="molecule type" value="Transcribed_RNA"/>
</dbReference>
<organism evidence="6">
    <name type="scientific">Lygus hesperus</name>
    <name type="common">Western plant bug</name>
    <dbReference type="NCBI Taxonomy" id="30085"/>
    <lineage>
        <taxon>Eukaryota</taxon>
        <taxon>Metazoa</taxon>
        <taxon>Ecdysozoa</taxon>
        <taxon>Arthropoda</taxon>
        <taxon>Hexapoda</taxon>
        <taxon>Insecta</taxon>
        <taxon>Pterygota</taxon>
        <taxon>Neoptera</taxon>
        <taxon>Paraneoptera</taxon>
        <taxon>Hemiptera</taxon>
        <taxon>Heteroptera</taxon>
        <taxon>Panheteroptera</taxon>
        <taxon>Cimicomorpha</taxon>
        <taxon>Miridae</taxon>
        <taxon>Mirini</taxon>
        <taxon>Lygus</taxon>
    </lineage>
</organism>
<dbReference type="SUPFAM" id="SSF48371">
    <property type="entry name" value="ARM repeat"/>
    <property type="match status" value="1"/>
</dbReference>
<dbReference type="GO" id="GO:0008285">
    <property type="term" value="P:negative regulation of cell population proliferation"/>
    <property type="evidence" value="ECO:0007669"/>
    <property type="project" value="TreeGrafter"/>
</dbReference>
<dbReference type="EMBL" id="GBHO01020627">
    <property type="protein sequence ID" value="JAG22977.1"/>
    <property type="molecule type" value="Transcribed_RNA"/>
</dbReference>
<keyword evidence="1" id="KW-0175">Coiled coil</keyword>
<keyword evidence="3" id="KW-0812">Transmembrane</keyword>
<evidence type="ECO:0000256" key="2">
    <source>
        <dbReference type="SAM" id="MobiDB-lite"/>
    </source>
</evidence>
<reference evidence="7" key="3">
    <citation type="submission" date="2014-09" db="EMBL/GenBank/DDBJ databases">
        <authorList>
            <person name="Magalhaes I.L.F."/>
            <person name="Oliveira U."/>
            <person name="Santos F.R."/>
            <person name="Vidigal T.H.D.A."/>
            <person name="Brescovit A.D."/>
            <person name="Santos A.J."/>
        </authorList>
    </citation>
    <scope>NUCLEOTIDE SEQUENCE</scope>
</reference>
<dbReference type="InterPro" id="IPR007483">
    <property type="entry name" value="Hamartin"/>
</dbReference>
<feature type="compositionally biased region" description="Polar residues" evidence="2">
    <location>
        <begin position="1042"/>
        <end position="1059"/>
    </location>
</feature>
<evidence type="ECO:0000256" key="1">
    <source>
        <dbReference type="SAM" id="Coils"/>
    </source>
</evidence>
<evidence type="ECO:0000313" key="7">
    <source>
        <dbReference type="EMBL" id="JAG58215.1"/>
    </source>
</evidence>
<dbReference type="GO" id="GO:0032007">
    <property type="term" value="P:negative regulation of TOR signaling"/>
    <property type="evidence" value="ECO:0007669"/>
    <property type="project" value="TreeGrafter"/>
</dbReference>
<dbReference type="PANTHER" id="PTHR15154:SF2">
    <property type="entry name" value="HAMARTIN"/>
    <property type="match status" value="1"/>
</dbReference>
<dbReference type="InterPro" id="IPR016024">
    <property type="entry name" value="ARM-type_fold"/>
</dbReference>
<evidence type="ECO:0000313" key="5">
    <source>
        <dbReference type="EMBL" id="JAG22977.1"/>
    </source>
</evidence>
<dbReference type="AlphaFoldDB" id="A0A0A9Z668"/>
<feature type="compositionally biased region" description="Polar residues" evidence="2">
    <location>
        <begin position="511"/>
        <end position="525"/>
    </location>
</feature>
<sequence>MEAVHFLFHNLESNTPQIAEEARTRFHEYFNSTKESWLLNGIIDYFIQTGSLRIVDVIVGVREPHERFFFDRMSDSIRSSHNKLQVLTLLGHVVCRHPSWLYKIMHHNLIKDLLRLLKAEKDVSVLMSALLIMIILLPTIAGLMGPYLQDLFDVFSHLASWNTNNPNKVPENQLLHLQVGLYALFNRLYGMYPCNFLNYLRSQYSIKENHLVFAHTIKPMLDTVRIHPFLVTASKESEVSPARWKKMEANDVIMECAKFSVDTSPERSKDECFRSRAASFRARPIDYSASLFEKSQMEEENEKQVGGFSANLPGHEIWSPTVYTGTTTPPEAASITHTPITQAYISSTTAYSSQEGNSPPEAAIEATPESTPVKDLRQPVFRASAGLSRSLVQSQPSSPLRKDSSPFKYPPNSSTPLPGHEVPGSAFQQQPPSKAKDTSKLFANKLQRMHQERVLNQTEEEIASVAKGKVGAAGGGYYSPASPLRLITPSPSLIGSPHPPDRSEEDKEVETTMQTNQSGSSLKRTSSMKRDEENEEHDECRLEENQADGGLRFPDSRAMQQFARRVNRLRFHSQCQPDPPTIQLANIGTSSGSSPREGNDFPGMSVRRAVSCPEMKKDAAGAFTLDPCSTTLDETEEEQEEAEGASILIKSTLAPVKEILDCGTQTEDQPMVYEHMFLSVFPVWEQIQLHSAPPDLNPAPTFQEPMFSPRTALESYVAATIRNLNERRSKPDYLEIKTLKDQVELLMYQLQFERHRREVHAERNRRLLGKSRANRALEEHNSALRDQIILMHKDIETLHVEMEMNKGESKQQCDNLQHDVNYWKDQSNAIQKKLKETDNDNALLRKELDEQRNLFSNLAKKFALAQSQIFDMDNTVQDTKIAASSSSELKGEIARLQHHLISAGELEMRLRSSLNTLNLNCHKDMEAILGNMAYTFSLSGLKAELKNRTSACHALKAKVTEVEKALKKEENLCLEGHKLAKRIEETNKTKLEELAKNSEELKQTVAAKEEEMLSKNATIQKLEKQLEKLLSSKDKEDKASTAPETSRSLEPGIPSSSDHLSVAAGGVRLQNLQNLVQSFEDLHGSQ</sequence>
<name>A0A0A9Z668_LYGHE</name>
<protein>
    <submittedName>
        <fullName evidence="6">Hamartin</fullName>
    </submittedName>
</protein>
<feature type="coiled-coil region" evidence="1">
    <location>
        <begin position="827"/>
        <end position="861"/>
    </location>
</feature>
<feature type="transmembrane region" description="Helical" evidence="3">
    <location>
        <begin position="125"/>
        <end position="148"/>
    </location>
</feature>
<feature type="region of interest" description="Disordered" evidence="2">
    <location>
        <begin position="1030"/>
        <end position="1061"/>
    </location>
</feature>
<dbReference type="GO" id="GO:0051726">
    <property type="term" value="P:regulation of cell cycle"/>
    <property type="evidence" value="ECO:0007669"/>
    <property type="project" value="TreeGrafter"/>
</dbReference>
<accession>A0A0A9Z668</accession>
<evidence type="ECO:0000313" key="4">
    <source>
        <dbReference type="EMBL" id="JAG10740.1"/>
    </source>
</evidence>
<evidence type="ECO:0000256" key="3">
    <source>
        <dbReference type="SAM" id="Phobius"/>
    </source>
</evidence>
<feature type="region of interest" description="Disordered" evidence="2">
    <location>
        <begin position="490"/>
        <end position="541"/>
    </location>
</feature>
<keyword evidence="3" id="KW-0472">Membrane</keyword>
<dbReference type="EMBL" id="GBHO01032864">
    <property type="protein sequence ID" value="JAG10740.1"/>
    <property type="molecule type" value="Transcribed_RNA"/>
</dbReference>
<gene>
    <name evidence="6" type="primary">Tsc1_1</name>
    <name evidence="5" type="synonym">Tsc1_6</name>
    <name evidence="4" type="synonym">Tsc1_7</name>
    <name evidence="6" type="ORF">CM83_63217</name>
    <name evidence="4" type="ORF">CM83_63225</name>
    <name evidence="5" type="ORF">CM83_63226</name>
</gene>